<comment type="similarity">
    <text evidence="2 13">Belongs to the LolB family.</text>
</comment>
<organism evidence="15 16">
    <name type="scientific">Montanilutibacter psychrotolerans</name>
    <dbReference type="NCBI Taxonomy" id="1327343"/>
    <lineage>
        <taxon>Bacteria</taxon>
        <taxon>Pseudomonadati</taxon>
        <taxon>Pseudomonadota</taxon>
        <taxon>Gammaproteobacteria</taxon>
        <taxon>Lysobacterales</taxon>
        <taxon>Lysobacteraceae</taxon>
        <taxon>Montanilutibacter</taxon>
    </lineage>
</organism>
<comment type="subcellular location">
    <subcellularLocation>
        <location evidence="1 13">Cell outer membrane</location>
        <topology evidence="1 13">Lipid-anchor</topology>
    </subcellularLocation>
</comment>
<evidence type="ECO:0000256" key="9">
    <source>
        <dbReference type="ARBA" id="ARBA00023139"/>
    </source>
</evidence>
<dbReference type="OrthoDB" id="9797618at2"/>
<dbReference type="AlphaFoldDB" id="A0A3M8SYL4"/>
<evidence type="ECO:0000256" key="5">
    <source>
        <dbReference type="ARBA" id="ARBA00022448"/>
    </source>
</evidence>
<dbReference type="GO" id="GO:0009279">
    <property type="term" value="C:cell outer membrane"/>
    <property type="evidence" value="ECO:0007669"/>
    <property type="project" value="UniProtKB-SubCell"/>
</dbReference>
<dbReference type="InterPro" id="IPR004565">
    <property type="entry name" value="OM_lipoprot_LolB"/>
</dbReference>
<evidence type="ECO:0000313" key="15">
    <source>
        <dbReference type="EMBL" id="RNF84526.1"/>
    </source>
</evidence>
<keyword evidence="16" id="KW-1185">Reference proteome</keyword>
<dbReference type="HAMAP" id="MF_00233">
    <property type="entry name" value="LolB"/>
    <property type="match status" value="1"/>
</dbReference>
<gene>
    <name evidence="13 15" type="primary">lolB</name>
    <name evidence="15" type="ORF">EER27_06815</name>
</gene>
<evidence type="ECO:0000256" key="8">
    <source>
        <dbReference type="ARBA" id="ARBA00023136"/>
    </source>
</evidence>
<proteinExistence type="inferred from homology"/>
<keyword evidence="9 13" id="KW-0564">Palmitate</keyword>
<evidence type="ECO:0000256" key="3">
    <source>
        <dbReference type="ARBA" id="ARBA00011245"/>
    </source>
</evidence>
<evidence type="ECO:0000256" key="6">
    <source>
        <dbReference type="ARBA" id="ARBA00022729"/>
    </source>
</evidence>
<dbReference type="GO" id="GO:0015031">
    <property type="term" value="P:protein transport"/>
    <property type="evidence" value="ECO:0007669"/>
    <property type="project" value="UniProtKB-KW"/>
</dbReference>
<accession>A0A3M8SYL4</accession>
<evidence type="ECO:0000256" key="4">
    <source>
        <dbReference type="ARBA" id="ARBA00016202"/>
    </source>
</evidence>
<evidence type="ECO:0000256" key="13">
    <source>
        <dbReference type="HAMAP-Rule" id="MF_00233"/>
    </source>
</evidence>
<evidence type="ECO:0000256" key="7">
    <source>
        <dbReference type="ARBA" id="ARBA00022927"/>
    </source>
</evidence>
<reference evidence="15 16" key="1">
    <citation type="submission" date="2018-11" db="EMBL/GenBank/DDBJ databases">
        <title>Lysobacter cryohumiis sp. nov., isolated from soil in the Tianshan Mountains, Xinjiang, China.</title>
        <authorList>
            <person name="Luo Y."/>
            <person name="Sheng H."/>
        </authorList>
    </citation>
    <scope>NUCLEOTIDE SEQUENCE [LARGE SCALE GENOMIC DNA]</scope>
    <source>
        <strain evidence="15 16">ZS60</strain>
    </source>
</reference>
<dbReference type="EMBL" id="RIBS01000003">
    <property type="protein sequence ID" value="RNF84526.1"/>
    <property type="molecule type" value="Genomic_DNA"/>
</dbReference>
<dbReference type="SUPFAM" id="SSF89392">
    <property type="entry name" value="Prokaryotic lipoproteins and lipoprotein localization factors"/>
    <property type="match status" value="1"/>
</dbReference>
<feature type="signal peptide" evidence="14">
    <location>
        <begin position="1"/>
        <end position="20"/>
    </location>
</feature>
<protein>
    <recommendedName>
        <fullName evidence="4 13">Outer-membrane lipoprotein LolB</fullName>
    </recommendedName>
</protein>
<comment type="caution">
    <text evidence="15">The sequence shown here is derived from an EMBL/GenBank/DDBJ whole genome shotgun (WGS) entry which is preliminary data.</text>
</comment>
<evidence type="ECO:0000256" key="12">
    <source>
        <dbReference type="ARBA" id="ARBA00023288"/>
    </source>
</evidence>
<keyword evidence="12 13" id="KW-0449">Lipoprotein</keyword>
<dbReference type="NCBIfam" id="TIGR00548">
    <property type="entry name" value="lolB"/>
    <property type="match status" value="1"/>
</dbReference>
<dbReference type="PROSITE" id="PS51257">
    <property type="entry name" value="PROKAR_LIPOPROTEIN"/>
    <property type="match status" value="1"/>
</dbReference>
<dbReference type="Proteomes" id="UP000267049">
    <property type="component" value="Unassembled WGS sequence"/>
</dbReference>
<dbReference type="Gene3D" id="2.50.20.10">
    <property type="entry name" value="Lipoprotein localisation LolA/LolB/LppX"/>
    <property type="match status" value="1"/>
</dbReference>
<evidence type="ECO:0000256" key="14">
    <source>
        <dbReference type="SAM" id="SignalP"/>
    </source>
</evidence>
<dbReference type="CDD" id="cd16326">
    <property type="entry name" value="LolB"/>
    <property type="match status" value="1"/>
</dbReference>
<evidence type="ECO:0000256" key="1">
    <source>
        <dbReference type="ARBA" id="ARBA00004459"/>
    </source>
</evidence>
<keyword evidence="7 13" id="KW-0653">Protein transport</keyword>
<keyword evidence="5 13" id="KW-0813">Transport</keyword>
<keyword evidence="8 13" id="KW-0472">Membrane</keyword>
<evidence type="ECO:0000256" key="11">
    <source>
        <dbReference type="ARBA" id="ARBA00023237"/>
    </source>
</evidence>
<keyword evidence="10 13" id="KW-0143">Chaperone</keyword>
<comment type="subunit">
    <text evidence="3 13">Monomer.</text>
</comment>
<evidence type="ECO:0000256" key="2">
    <source>
        <dbReference type="ARBA" id="ARBA00009696"/>
    </source>
</evidence>
<comment type="function">
    <text evidence="13">Plays a critical role in the incorporation of lipoproteins in the outer membrane after they are released by the LolA protein.</text>
</comment>
<sequence length="219" mass="23028">MRVGLLASFALLLAACAGRATRTSPPAALPALSVAEQAVADARQAERELALQQDSQWSLVGRIAVASGRNGGSGRLEWAQHGGRFEVSVSAPVTRQSWTLGGDDGGARLDGLEGGRRDGPDAAQLLREATGWDVPVPALAYWIRGARASGFGPARLDYGPDGRPVRIEQAGWTIDYRWPEPGDGVATGAESAVPLPSRIDARRGEARVKLVIDAWGVDG</sequence>
<dbReference type="GO" id="GO:0044874">
    <property type="term" value="P:lipoprotein localization to outer membrane"/>
    <property type="evidence" value="ECO:0007669"/>
    <property type="project" value="UniProtKB-UniRule"/>
</dbReference>
<keyword evidence="11 13" id="KW-0998">Cell outer membrane</keyword>
<evidence type="ECO:0000256" key="10">
    <source>
        <dbReference type="ARBA" id="ARBA00023186"/>
    </source>
</evidence>
<keyword evidence="6 13" id="KW-0732">Signal</keyword>
<evidence type="ECO:0000313" key="16">
    <source>
        <dbReference type="Proteomes" id="UP000267049"/>
    </source>
</evidence>
<dbReference type="InterPro" id="IPR029046">
    <property type="entry name" value="LolA/LolB/LppX"/>
</dbReference>
<feature type="chain" id="PRO_5017952840" description="Outer-membrane lipoprotein LolB" evidence="14">
    <location>
        <begin position="21"/>
        <end position="219"/>
    </location>
</feature>
<name>A0A3M8SYL4_9GAMM</name>
<dbReference type="Pfam" id="PF03550">
    <property type="entry name" value="LolB"/>
    <property type="match status" value="1"/>
</dbReference>